<name>A0A644X7J4_9ZZZZ</name>
<evidence type="ECO:0000313" key="1">
    <source>
        <dbReference type="EMBL" id="MPM12049.1"/>
    </source>
</evidence>
<reference evidence="1" key="1">
    <citation type="submission" date="2019-08" db="EMBL/GenBank/DDBJ databases">
        <authorList>
            <person name="Kucharzyk K."/>
            <person name="Murdoch R.W."/>
            <person name="Higgins S."/>
            <person name="Loffler F."/>
        </authorList>
    </citation>
    <scope>NUCLEOTIDE SEQUENCE</scope>
</reference>
<protein>
    <recommendedName>
        <fullName evidence="2">Tetratricopeptide repeat protein</fullName>
    </recommendedName>
</protein>
<organism evidence="1">
    <name type="scientific">bioreactor metagenome</name>
    <dbReference type="NCBI Taxonomy" id="1076179"/>
    <lineage>
        <taxon>unclassified sequences</taxon>
        <taxon>metagenomes</taxon>
        <taxon>ecological metagenomes</taxon>
    </lineage>
</organism>
<proteinExistence type="predicted"/>
<accession>A0A644X7J4</accession>
<dbReference type="EMBL" id="VSSQ01001915">
    <property type="protein sequence ID" value="MPM12049.1"/>
    <property type="molecule type" value="Genomic_DNA"/>
</dbReference>
<comment type="caution">
    <text evidence="1">The sequence shown here is derived from an EMBL/GenBank/DDBJ whole genome shotgun (WGS) entry which is preliminary data.</text>
</comment>
<sequence>MLEGRDLDEAVKLAGSVTKEGECKAAYLAGASLLRKGEYDRGREFMLKALDGCYDLSVNFWGDMERLRTIAAGELALHAGTRGDYRTIIAVEEKVAKDIATDRLLVRDAKCILQGRTKLGDILKFHKARAYQASKMTADAKNTLNELQFASGKVFVDGEVVGLKDAISKLQLQVDGAAFLPFLKAV</sequence>
<evidence type="ECO:0008006" key="2">
    <source>
        <dbReference type="Google" id="ProtNLM"/>
    </source>
</evidence>
<dbReference type="AlphaFoldDB" id="A0A644X7J4"/>
<gene>
    <name evidence="1" type="ORF">SDC9_58400</name>
</gene>